<keyword evidence="1" id="KW-1133">Transmembrane helix</keyword>
<feature type="transmembrane region" description="Helical" evidence="1">
    <location>
        <begin position="69"/>
        <end position="92"/>
    </location>
</feature>
<dbReference type="AlphaFoldDB" id="A0A2P5BA77"/>
<gene>
    <name evidence="2" type="ORF">PanWU01x14_256790</name>
</gene>
<dbReference type="Proteomes" id="UP000237105">
    <property type="component" value="Unassembled WGS sequence"/>
</dbReference>
<dbReference type="EMBL" id="JXTB01000325">
    <property type="protein sequence ID" value="PON45687.1"/>
    <property type="molecule type" value="Genomic_DNA"/>
</dbReference>
<proteinExistence type="predicted"/>
<organism evidence="2 3">
    <name type="scientific">Parasponia andersonii</name>
    <name type="common">Sponia andersonii</name>
    <dbReference type="NCBI Taxonomy" id="3476"/>
    <lineage>
        <taxon>Eukaryota</taxon>
        <taxon>Viridiplantae</taxon>
        <taxon>Streptophyta</taxon>
        <taxon>Embryophyta</taxon>
        <taxon>Tracheophyta</taxon>
        <taxon>Spermatophyta</taxon>
        <taxon>Magnoliopsida</taxon>
        <taxon>eudicotyledons</taxon>
        <taxon>Gunneridae</taxon>
        <taxon>Pentapetalae</taxon>
        <taxon>rosids</taxon>
        <taxon>fabids</taxon>
        <taxon>Rosales</taxon>
        <taxon>Cannabaceae</taxon>
        <taxon>Parasponia</taxon>
    </lineage>
</organism>
<feature type="non-terminal residue" evidence="2">
    <location>
        <position position="1"/>
    </location>
</feature>
<keyword evidence="1" id="KW-0812">Transmembrane</keyword>
<keyword evidence="1" id="KW-0472">Membrane</keyword>
<keyword evidence="3" id="KW-1185">Reference proteome</keyword>
<evidence type="ECO:0000313" key="2">
    <source>
        <dbReference type="EMBL" id="PON45687.1"/>
    </source>
</evidence>
<evidence type="ECO:0000313" key="3">
    <source>
        <dbReference type="Proteomes" id="UP000237105"/>
    </source>
</evidence>
<feature type="transmembrane region" description="Helical" evidence="1">
    <location>
        <begin position="36"/>
        <end position="57"/>
    </location>
</feature>
<evidence type="ECO:0000256" key="1">
    <source>
        <dbReference type="SAM" id="Phobius"/>
    </source>
</evidence>
<reference evidence="3" key="1">
    <citation type="submission" date="2016-06" db="EMBL/GenBank/DDBJ databases">
        <title>Parallel loss of symbiosis genes in relatives of nitrogen-fixing non-legume Parasponia.</title>
        <authorList>
            <person name="Van Velzen R."/>
            <person name="Holmer R."/>
            <person name="Bu F."/>
            <person name="Rutten L."/>
            <person name="Van Zeijl A."/>
            <person name="Liu W."/>
            <person name="Santuari L."/>
            <person name="Cao Q."/>
            <person name="Sharma T."/>
            <person name="Shen D."/>
            <person name="Roswanjaya Y."/>
            <person name="Wardhani T."/>
            <person name="Kalhor M.S."/>
            <person name="Jansen J."/>
            <person name="Van den Hoogen J."/>
            <person name="Gungor B."/>
            <person name="Hartog M."/>
            <person name="Hontelez J."/>
            <person name="Verver J."/>
            <person name="Yang W.-C."/>
            <person name="Schijlen E."/>
            <person name="Repin R."/>
            <person name="Schilthuizen M."/>
            <person name="Schranz E."/>
            <person name="Heidstra R."/>
            <person name="Miyata K."/>
            <person name="Fedorova E."/>
            <person name="Kohlen W."/>
            <person name="Bisseling T."/>
            <person name="Smit S."/>
            <person name="Geurts R."/>
        </authorList>
    </citation>
    <scope>NUCLEOTIDE SEQUENCE [LARGE SCALE GENOMIC DNA]</scope>
    <source>
        <strain evidence="3">cv. WU1-14</strain>
    </source>
</reference>
<name>A0A2P5BA77_PARAD</name>
<accession>A0A2P5BA77</accession>
<sequence length="100" mass="11686">SFHLISSLQVYISLSQNKIELLSQADSIPRGLQESFYYFGELFLFFFPSYIYIYIYIYMLSNKGGYKSLSANFLFFEAVNVDLLALFSGMFWNFMGCEII</sequence>
<comment type="caution">
    <text evidence="2">The sequence shown here is derived from an EMBL/GenBank/DDBJ whole genome shotgun (WGS) entry which is preliminary data.</text>
</comment>
<protein>
    <submittedName>
        <fullName evidence="2">Uncharacterized protein</fullName>
    </submittedName>
</protein>